<keyword evidence="3" id="KW-1185">Reference proteome</keyword>
<dbReference type="InterPro" id="IPR011990">
    <property type="entry name" value="TPR-like_helical_dom_sf"/>
</dbReference>
<dbReference type="SMART" id="SM00530">
    <property type="entry name" value="HTH_XRE"/>
    <property type="match status" value="1"/>
</dbReference>
<dbReference type="SUPFAM" id="SSF47413">
    <property type="entry name" value="lambda repressor-like DNA-binding domains"/>
    <property type="match status" value="1"/>
</dbReference>
<proteinExistence type="predicted"/>
<protein>
    <recommendedName>
        <fullName evidence="1">HTH cro/C1-type domain-containing protein</fullName>
    </recommendedName>
</protein>
<sequence>MDGNGLPEALRSIMGLRGWSQLDLARELGVSQSWVSQASRGMRDPGIARTERLLNRIGWEVRISPISEDDPVRRREFVAAAASITFVPTPKVGPYQDPGYVRQLAERLAHDRYQQGGIPVVSTALRHLRKVGPAVSGSDRALQEASSDLACEAARVLYDSRRYAAAEQTGVFALDLARRSGSTRAQADAYSTLSRINIDQRRGDRGAMYARLGLRLGDLPPARRAWLRLRLGRSLALLPGQERAAREVLEEALVVDGLPTYGMSDMLGNVGVAMLGMREHGGARSAIAEAVRLGAQCSTLLFVAYQAWEVEAALRAGDAPMAADRMTALARIAPLVSSVRVNDHIAGVYRLSGRWAGLPEMHDAREQLHSVMRA</sequence>
<evidence type="ECO:0000259" key="1">
    <source>
        <dbReference type="PROSITE" id="PS50943"/>
    </source>
</evidence>
<dbReference type="InterPro" id="IPR010982">
    <property type="entry name" value="Lambda_DNA-bd_dom_sf"/>
</dbReference>
<dbReference type="PROSITE" id="PS50943">
    <property type="entry name" value="HTH_CROC1"/>
    <property type="match status" value="1"/>
</dbReference>
<accession>A0ABP8TKM3</accession>
<comment type="caution">
    <text evidence="2">The sequence shown here is derived from an EMBL/GenBank/DDBJ whole genome shotgun (WGS) entry which is preliminary data.</text>
</comment>
<evidence type="ECO:0000313" key="2">
    <source>
        <dbReference type="EMBL" id="GAA4607565.1"/>
    </source>
</evidence>
<dbReference type="SUPFAM" id="SSF48452">
    <property type="entry name" value="TPR-like"/>
    <property type="match status" value="1"/>
</dbReference>
<name>A0ABP8TKM3_9ACTN</name>
<dbReference type="Proteomes" id="UP001500212">
    <property type="component" value="Unassembled WGS sequence"/>
</dbReference>
<dbReference type="Gene3D" id="1.10.260.40">
    <property type="entry name" value="lambda repressor-like DNA-binding domains"/>
    <property type="match status" value="1"/>
</dbReference>
<feature type="domain" description="HTH cro/C1-type" evidence="1">
    <location>
        <begin position="10"/>
        <end position="33"/>
    </location>
</feature>
<dbReference type="CDD" id="cd00093">
    <property type="entry name" value="HTH_XRE"/>
    <property type="match status" value="1"/>
</dbReference>
<dbReference type="InterPro" id="IPR001387">
    <property type="entry name" value="Cro/C1-type_HTH"/>
</dbReference>
<reference evidence="3" key="1">
    <citation type="journal article" date="2019" name="Int. J. Syst. Evol. Microbiol.">
        <title>The Global Catalogue of Microorganisms (GCM) 10K type strain sequencing project: providing services to taxonomists for standard genome sequencing and annotation.</title>
        <authorList>
            <consortium name="The Broad Institute Genomics Platform"/>
            <consortium name="The Broad Institute Genome Sequencing Center for Infectious Disease"/>
            <person name="Wu L."/>
            <person name="Ma J."/>
        </authorList>
    </citation>
    <scope>NUCLEOTIDE SEQUENCE [LARGE SCALE GENOMIC DNA]</scope>
    <source>
        <strain evidence="3">JCM 17938</strain>
    </source>
</reference>
<organism evidence="2 3">
    <name type="scientific">Actinoallomurus liliacearum</name>
    <dbReference type="NCBI Taxonomy" id="1080073"/>
    <lineage>
        <taxon>Bacteria</taxon>
        <taxon>Bacillati</taxon>
        <taxon>Actinomycetota</taxon>
        <taxon>Actinomycetes</taxon>
        <taxon>Streptosporangiales</taxon>
        <taxon>Thermomonosporaceae</taxon>
        <taxon>Actinoallomurus</taxon>
    </lineage>
</organism>
<gene>
    <name evidence="2" type="ORF">GCM10023195_28840</name>
</gene>
<evidence type="ECO:0000313" key="3">
    <source>
        <dbReference type="Proteomes" id="UP001500212"/>
    </source>
</evidence>
<dbReference type="EMBL" id="BAABHJ010000006">
    <property type="protein sequence ID" value="GAA4607565.1"/>
    <property type="molecule type" value="Genomic_DNA"/>
</dbReference>